<gene>
    <name evidence="1" type="ORF">NEIELOOT_01825</name>
</gene>
<name>D4DRY2_NEIEG</name>
<organism evidence="1 2">
    <name type="scientific">Neisseria elongata subsp. glycolytica ATCC 29315</name>
    <dbReference type="NCBI Taxonomy" id="546263"/>
    <lineage>
        <taxon>Bacteria</taxon>
        <taxon>Pseudomonadati</taxon>
        <taxon>Pseudomonadota</taxon>
        <taxon>Betaproteobacteria</taxon>
        <taxon>Neisseriales</taxon>
        <taxon>Neisseriaceae</taxon>
        <taxon>Neisseria</taxon>
    </lineage>
</organism>
<dbReference type="EMBL" id="ADBF01000152">
    <property type="protein sequence ID" value="EFE49398.1"/>
    <property type="molecule type" value="Genomic_DNA"/>
</dbReference>
<sequence length="149" mass="16476">MVGKQAEHARIITRFVRSFVIGRFVQYDIKVRLGNGLNGFAVDVQGTDFRRIDFAFAVVADFAVDGNAVVINQPLALFAAAQSLGLQIFEQLHGYRVMFSDGLNYAKEGRLKKGGKKIAPVTRGAKGTQTTTKTFTLSRSRTDAFCRRI</sequence>
<comment type="caution">
    <text evidence="1">The sequence shown here is derived from an EMBL/GenBank/DDBJ whole genome shotgun (WGS) entry which is preliminary data.</text>
</comment>
<evidence type="ECO:0000313" key="2">
    <source>
        <dbReference type="Proteomes" id="UP000005536"/>
    </source>
</evidence>
<dbReference type="AlphaFoldDB" id="D4DRY2"/>
<accession>D4DRY2</accession>
<dbReference type="Proteomes" id="UP000005536">
    <property type="component" value="Unassembled WGS sequence"/>
</dbReference>
<proteinExistence type="predicted"/>
<protein>
    <submittedName>
        <fullName evidence="1">Uncharacterized protein</fullName>
    </submittedName>
</protein>
<evidence type="ECO:0000313" key="1">
    <source>
        <dbReference type="EMBL" id="EFE49398.1"/>
    </source>
</evidence>
<reference evidence="1 2" key="1">
    <citation type="submission" date="2010-02" db="EMBL/GenBank/DDBJ databases">
        <authorList>
            <person name="Weinstock G."/>
            <person name="Sodergren E."/>
            <person name="Clifton S."/>
            <person name="Fulton L."/>
            <person name="Fulton B."/>
            <person name="Courtney L."/>
            <person name="Fronick C."/>
            <person name="Harrison M."/>
            <person name="Strong C."/>
            <person name="Farmer C."/>
            <person name="Delahaunty K."/>
            <person name="Markovic C."/>
            <person name="Hall O."/>
            <person name="Minx P."/>
            <person name="Tomlinson C."/>
            <person name="Mitreva M."/>
            <person name="Nelson J."/>
            <person name="Hou S."/>
            <person name="Wollam A."/>
            <person name="Pepin K.H."/>
            <person name="Johnson M."/>
            <person name="Bhonagiri V."/>
            <person name="Zhang X."/>
            <person name="Suruliraj S."/>
            <person name="Warren W."/>
            <person name="Chinwalla A."/>
            <person name="Mardis E.R."/>
            <person name="Wilson R.K."/>
        </authorList>
    </citation>
    <scope>NUCLEOTIDE SEQUENCE [LARGE SCALE GENOMIC DNA]</scope>
    <source>
        <strain evidence="1 2">ATCC 29315</strain>
    </source>
</reference>